<dbReference type="InterPro" id="IPR011990">
    <property type="entry name" value="TPR-like_helical_dom_sf"/>
</dbReference>
<keyword evidence="3" id="KW-0677">Repeat</keyword>
<reference evidence="8" key="1">
    <citation type="journal article" date="2023" name="Science">
        <title>Genome structures resolve the early diversification of teleost fishes.</title>
        <authorList>
            <person name="Parey E."/>
            <person name="Louis A."/>
            <person name="Montfort J."/>
            <person name="Bouchez O."/>
            <person name="Roques C."/>
            <person name="Iampietro C."/>
            <person name="Lluch J."/>
            <person name="Castinel A."/>
            <person name="Donnadieu C."/>
            <person name="Desvignes T."/>
            <person name="Floi Bucao C."/>
            <person name="Jouanno E."/>
            <person name="Wen M."/>
            <person name="Mejri S."/>
            <person name="Dirks R."/>
            <person name="Jansen H."/>
            <person name="Henkel C."/>
            <person name="Chen W.J."/>
            <person name="Zahm M."/>
            <person name="Cabau C."/>
            <person name="Klopp C."/>
            <person name="Thompson A.W."/>
            <person name="Robinson-Rechavi M."/>
            <person name="Braasch I."/>
            <person name="Lecointre G."/>
            <person name="Bobe J."/>
            <person name="Postlethwait J.H."/>
            <person name="Berthelot C."/>
            <person name="Roest Crollius H."/>
            <person name="Guiguen Y."/>
        </authorList>
    </citation>
    <scope>NUCLEOTIDE SEQUENCE</scope>
    <source>
        <strain evidence="8">WJC10195</strain>
    </source>
</reference>
<accession>A0A9Q1GH86</accession>
<organism evidence="8 9">
    <name type="scientific">Synaphobranchus kaupii</name>
    <name type="common">Kaup's arrowtooth eel</name>
    <dbReference type="NCBI Taxonomy" id="118154"/>
    <lineage>
        <taxon>Eukaryota</taxon>
        <taxon>Metazoa</taxon>
        <taxon>Chordata</taxon>
        <taxon>Craniata</taxon>
        <taxon>Vertebrata</taxon>
        <taxon>Euteleostomi</taxon>
        <taxon>Actinopterygii</taxon>
        <taxon>Neopterygii</taxon>
        <taxon>Teleostei</taxon>
        <taxon>Anguilliformes</taxon>
        <taxon>Synaphobranchidae</taxon>
        <taxon>Synaphobranchus</taxon>
    </lineage>
</organism>
<name>A0A9Q1GH86_SYNKA</name>
<gene>
    <name evidence="8" type="ORF">SKAU_G00039630</name>
</gene>
<evidence type="ECO:0000256" key="6">
    <source>
        <dbReference type="ARBA" id="ARBA00044739"/>
    </source>
</evidence>
<evidence type="ECO:0000256" key="7">
    <source>
        <dbReference type="SAM" id="MobiDB-lite"/>
    </source>
</evidence>
<comment type="subcellular location">
    <subcellularLocation>
        <location evidence="1">Cytoplasm</location>
    </subcellularLocation>
</comment>
<dbReference type="GO" id="GO:0005737">
    <property type="term" value="C:cytoplasm"/>
    <property type="evidence" value="ECO:0007669"/>
    <property type="project" value="UniProtKB-SubCell"/>
</dbReference>
<evidence type="ECO:0000256" key="2">
    <source>
        <dbReference type="ARBA" id="ARBA00022490"/>
    </source>
</evidence>
<protein>
    <recommendedName>
        <fullName evidence="5">Tetratricopeptide repeat protein 29</fullName>
    </recommendedName>
</protein>
<sequence length="469" mass="53319">MFTPAVLREHVPFLPPIRNTDKLFQSRDKLRGSLSGTSKARAQTKAKEPEQTSQVEDDSNKYSLTKDEVAIFRNSHKHNLCVEMLRQGYHRSFSELLALIHRWNATRAAAEHGASIWQQQPLEEQHHKLDQLQHLLTRAETAQRAGRYEEVYENQVALACYFVEPEDKWLSHHFYETGLVSARRVKQDGGRREAEANSNMGHVCTERGQLETAREHYEAFHHLTEGQAWKDEAGRTLHSQACQCLWGIYTLLADKMLENKEYGPAIETLTKAFQMAKEGGDKAVEGQAAYRVGLAYQSAGNHRTAERYLNLYVDISTVLGDEESLGNAYKAFAKSLESEGKLGESVEYLEKFVEVSQDESLKHNLEEACMCLGVFFCSKGQYDRGCQHFERAYEIAQHLNNVCVLQKAQVYLGTARACMMMASYSGQVAQARRVDTCKLVAWKESRNDMFIDADATARESPLHNPVSRR</sequence>
<evidence type="ECO:0000256" key="1">
    <source>
        <dbReference type="ARBA" id="ARBA00004496"/>
    </source>
</evidence>
<dbReference type="GO" id="GO:0003341">
    <property type="term" value="P:cilium movement"/>
    <property type="evidence" value="ECO:0007669"/>
    <property type="project" value="TreeGrafter"/>
</dbReference>
<evidence type="ECO:0000256" key="4">
    <source>
        <dbReference type="ARBA" id="ARBA00022803"/>
    </source>
</evidence>
<proteinExistence type="predicted"/>
<evidence type="ECO:0000256" key="5">
    <source>
        <dbReference type="ARBA" id="ARBA00040665"/>
    </source>
</evidence>
<dbReference type="PANTHER" id="PTHR46630">
    <property type="entry name" value="TETRATRICOPEPTIDE REPEAT PROTEIN 29"/>
    <property type="match status" value="1"/>
</dbReference>
<dbReference type="Gene3D" id="1.25.40.10">
    <property type="entry name" value="Tetratricopeptide repeat domain"/>
    <property type="match status" value="2"/>
</dbReference>
<dbReference type="Proteomes" id="UP001152622">
    <property type="component" value="Chromosome 1"/>
</dbReference>
<keyword evidence="9" id="KW-1185">Reference proteome</keyword>
<dbReference type="PANTHER" id="PTHR46630:SF1">
    <property type="entry name" value="TETRATRICOPEPTIDE REPEAT PROTEIN 29"/>
    <property type="match status" value="1"/>
</dbReference>
<keyword evidence="4" id="KW-0802">TPR repeat</keyword>
<keyword evidence="2" id="KW-0963">Cytoplasm</keyword>
<comment type="caution">
    <text evidence="8">The sequence shown here is derived from an EMBL/GenBank/DDBJ whole genome shotgun (WGS) entry which is preliminary data.</text>
</comment>
<feature type="region of interest" description="Disordered" evidence="7">
    <location>
        <begin position="30"/>
        <end position="60"/>
    </location>
</feature>
<evidence type="ECO:0000256" key="3">
    <source>
        <dbReference type="ARBA" id="ARBA00022737"/>
    </source>
</evidence>
<dbReference type="InterPro" id="IPR019734">
    <property type="entry name" value="TPR_rpt"/>
</dbReference>
<dbReference type="AlphaFoldDB" id="A0A9Q1GH86"/>
<dbReference type="SUPFAM" id="SSF48452">
    <property type="entry name" value="TPR-like"/>
    <property type="match status" value="1"/>
</dbReference>
<evidence type="ECO:0000313" key="8">
    <source>
        <dbReference type="EMBL" id="KAJ8383185.1"/>
    </source>
</evidence>
<evidence type="ECO:0000313" key="9">
    <source>
        <dbReference type="Proteomes" id="UP001152622"/>
    </source>
</evidence>
<dbReference type="GO" id="GO:0036126">
    <property type="term" value="C:sperm flagellum"/>
    <property type="evidence" value="ECO:0007669"/>
    <property type="project" value="TreeGrafter"/>
</dbReference>
<dbReference type="EMBL" id="JAINUF010000001">
    <property type="protein sequence ID" value="KAJ8383185.1"/>
    <property type="molecule type" value="Genomic_DNA"/>
</dbReference>
<dbReference type="InterPro" id="IPR051476">
    <property type="entry name" value="Bac_ResReg_Asp_Phosphatase"/>
</dbReference>
<comment type="function">
    <text evidence="6">Axonemal protein which is implicated in axonemal and/or peri-axonemal structure assembly and regulates flagellum assembly and beating and therefore sperm motility.</text>
</comment>
<dbReference type="OrthoDB" id="626167at2759"/>
<dbReference type="SMART" id="SM00028">
    <property type="entry name" value="TPR"/>
    <property type="match status" value="3"/>
</dbReference>